<evidence type="ECO:0000259" key="10">
    <source>
        <dbReference type="Pfam" id="PF00940"/>
    </source>
</evidence>
<dbReference type="Gene3D" id="1.10.150.20">
    <property type="entry name" value="5' to 3' exonuclease, C-terminal subdomain"/>
    <property type="match status" value="1"/>
</dbReference>
<keyword evidence="7 9" id="KW-0804">Transcription</keyword>
<evidence type="ECO:0000256" key="7">
    <source>
        <dbReference type="ARBA" id="ARBA00023163"/>
    </source>
</evidence>
<evidence type="ECO:0000256" key="4">
    <source>
        <dbReference type="ARBA" id="ARBA00022679"/>
    </source>
</evidence>
<keyword evidence="13" id="KW-1185">Reference proteome</keyword>
<dbReference type="STRING" id="6945.B7PSG9"/>
<dbReference type="PROSITE" id="PS00900">
    <property type="entry name" value="RNA_POL_PHAGE_1"/>
    <property type="match status" value="1"/>
</dbReference>
<accession>B7PSG9</accession>
<reference evidence="12" key="2">
    <citation type="submission" date="2020-05" db="UniProtKB">
        <authorList>
            <consortium name="EnsemblMetazoa"/>
        </authorList>
    </citation>
    <scope>IDENTIFICATION</scope>
    <source>
        <strain evidence="12">wikel</strain>
    </source>
</reference>
<evidence type="ECO:0000256" key="3">
    <source>
        <dbReference type="ARBA" id="ARBA00022478"/>
    </source>
</evidence>
<evidence type="ECO:0000313" key="12">
    <source>
        <dbReference type="EnsemblMetazoa" id="ISCW007313-PA"/>
    </source>
</evidence>
<dbReference type="VEuPathDB" id="VectorBase:ISCP_019201"/>
<dbReference type="EnsemblMetazoa" id="ISCW007313-RA">
    <property type="protein sequence ID" value="ISCW007313-PA"/>
    <property type="gene ID" value="ISCW007313"/>
</dbReference>
<evidence type="ECO:0000256" key="9">
    <source>
        <dbReference type="RuleBase" id="RU003805"/>
    </source>
</evidence>
<keyword evidence="6" id="KW-0809">Transit peptide</keyword>
<dbReference type="GO" id="GO:0003899">
    <property type="term" value="F:DNA-directed RNA polymerase activity"/>
    <property type="evidence" value="ECO:0007669"/>
    <property type="project" value="UniProtKB-EC"/>
</dbReference>
<comment type="catalytic activity">
    <reaction evidence="8 9">
        <text>RNA(n) + a ribonucleoside 5'-triphosphate = RNA(n+1) + diphosphate</text>
        <dbReference type="Rhea" id="RHEA:21248"/>
        <dbReference type="Rhea" id="RHEA-COMP:14527"/>
        <dbReference type="Rhea" id="RHEA-COMP:17342"/>
        <dbReference type="ChEBI" id="CHEBI:33019"/>
        <dbReference type="ChEBI" id="CHEBI:61557"/>
        <dbReference type="ChEBI" id="CHEBI:140395"/>
        <dbReference type="EC" id="2.7.7.6"/>
    </reaction>
</comment>
<dbReference type="EC" id="2.7.7.6" evidence="2 9"/>
<protein>
    <recommendedName>
        <fullName evidence="2 9">DNA-directed RNA polymerase</fullName>
        <ecNumber evidence="2 9">2.7.7.6</ecNumber>
    </recommendedName>
</protein>
<evidence type="ECO:0000256" key="6">
    <source>
        <dbReference type="ARBA" id="ARBA00022946"/>
    </source>
</evidence>
<evidence type="ECO:0000256" key="5">
    <source>
        <dbReference type="ARBA" id="ARBA00022695"/>
    </source>
</evidence>
<evidence type="ECO:0000256" key="2">
    <source>
        <dbReference type="ARBA" id="ARBA00012418"/>
    </source>
</evidence>
<dbReference type="EMBL" id="ABJB010025453">
    <property type="status" value="NOT_ANNOTATED_CDS"/>
    <property type="molecule type" value="Genomic_DNA"/>
</dbReference>
<dbReference type="PANTHER" id="PTHR10102">
    <property type="entry name" value="DNA-DIRECTED RNA POLYMERASE, MITOCHONDRIAL"/>
    <property type="match status" value="1"/>
</dbReference>
<dbReference type="OrthoDB" id="276422at2759"/>
<dbReference type="VEuPathDB" id="VectorBase:ISCI007313"/>
<dbReference type="VEuPathDB" id="VectorBase:ISCW007313"/>
<proteinExistence type="inferred from homology"/>
<dbReference type="InterPro" id="IPR002092">
    <property type="entry name" value="DNA-dir_Rpol_phage-type"/>
</dbReference>
<dbReference type="InterPro" id="IPR043502">
    <property type="entry name" value="DNA/RNA_pol_sf"/>
</dbReference>
<dbReference type="SUPFAM" id="SSF56672">
    <property type="entry name" value="DNA/RNA polymerases"/>
    <property type="match status" value="1"/>
</dbReference>
<dbReference type="EMBL" id="ABJB010014687">
    <property type="status" value="NOT_ANNOTATED_CDS"/>
    <property type="molecule type" value="Genomic_DNA"/>
</dbReference>
<evidence type="ECO:0000313" key="11">
    <source>
        <dbReference type="EMBL" id="EEC09541.1"/>
    </source>
</evidence>
<feature type="domain" description="DNA-directed RNA polymerase C-terminal" evidence="10">
    <location>
        <begin position="359"/>
        <end position="389"/>
    </location>
</feature>
<sequence>MTKLEKAKVSRERMVLKRKRAEMYSLWCDALYKLSIANHVTINKAFLPKLPCSRRHLLCSPGESAVGRDVVRGILLFARGEPLGEKGLDWLKVHLINLTGLKKREPASERLKFANKMLPEILDSADNPMTGRRWWASSEEPWQTLACCREVAAAVRSPDPRRYVCHLPVHQDGSCNGLQHYAALGRDAHGARQVNLLPEDRPQDVYSGVAAMVERERTKDAANGVAIAQVLEGFIKRKVVKQTVMTVVYGVTRFGAHLQIMKQLKDLEDFPQEHCWAASHYLVQRTFLSLQEMFTATREIQVRATESPRITGPALKCTSEYVLSSWALEECLFPGSWDQMVHSLLASYKRSLNFFMWPNVMKQKNAFPPNFIHSLDSSHMMLTALFCHK</sequence>
<evidence type="ECO:0000256" key="1">
    <source>
        <dbReference type="ARBA" id="ARBA00009493"/>
    </source>
</evidence>
<dbReference type="GO" id="GO:0006351">
    <property type="term" value="P:DNA-templated transcription"/>
    <property type="evidence" value="ECO:0007669"/>
    <property type="project" value="InterPro"/>
</dbReference>
<dbReference type="InterPro" id="IPR046950">
    <property type="entry name" value="DNA-dir_Rpol_C_phage-type"/>
</dbReference>
<dbReference type="HOGENOM" id="CLU_003364_3_1_1"/>
<dbReference type="GO" id="GO:0003677">
    <property type="term" value="F:DNA binding"/>
    <property type="evidence" value="ECO:0007669"/>
    <property type="project" value="InterPro"/>
</dbReference>
<dbReference type="EMBL" id="DS778807">
    <property type="protein sequence ID" value="EEC09541.1"/>
    <property type="molecule type" value="Genomic_DNA"/>
</dbReference>
<gene>
    <name evidence="11" type="ORF">IscW_ISCW007313</name>
</gene>
<dbReference type="Gene3D" id="1.10.287.280">
    <property type="match status" value="1"/>
</dbReference>
<dbReference type="EMBL" id="ABJB010061573">
    <property type="status" value="NOT_ANNOTATED_CDS"/>
    <property type="molecule type" value="Genomic_DNA"/>
</dbReference>
<dbReference type="Pfam" id="PF00940">
    <property type="entry name" value="RNA_pol"/>
    <property type="match status" value="2"/>
</dbReference>
<dbReference type="EMBL" id="ABJB010383571">
    <property type="status" value="NOT_ANNOTATED_CDS"/>
    <property type="molecule type" value="Genomic_DNA"/>
</dbReference>
<keyword evidence="5 9" id="KW-0548">Nucleotidyltransferase</keyword>
<dbReference type="PaxDb" id="6945-B7PSG9"/>
<dbReference type="InParanoid" id="B7PSG9"/>
<keyword evidence="4 9" id="KW-0808">Transferase</keyword>
<dbReference type="PROSITE" id="PS00489">
    <property type="entry name" value="RNA_POL_PHAGE_2"/>
    <property type="match status" value="1"/>
</dbReference>
<dbReference type="GO" id="GO:0000428">
    <property type="term" value="C:DNA-directed RNA polymerase complex"/>
    <property type="evidence" value="ECO:0007669"/>
    <property type="project" value="UniProtKB-KW"/>
</dbReference>
<dbReference type="FunFam" id="1.10.287.280:FF:000001">
    <property type="entry name" value="DNA-directed RNA polymerase"/>
    <property type="match status" value="1"/>
</dbReference>
<evidence type="ECO:0000313" key="13">
    <source>
        <dbReference type="Proteomes" id="UP000001555"/>
    </source>
</evidence>
<evidence type="ECO:0000256" key="8">
    <source>
        <dbReference type="ARBA" id="ARBA00048552"/>
    </source>
</evidence>
<dbReference type="EMBL" id="ABJB010547707">
    <property type="status" value="NOT_ANNOTATED_CDS"/>
    <property type="molecule type" value="Genomic_DNA"/>
</dbReference>
<feature type="domain" description="DNA-directed RNA polymerase C-terminal" evidence="10">
    <location>
        <begin position="82"/>
        <end position="302"/>
    </location>
</feature>
<reference evidence="11 13" key="1">
    <citation type="submission" date="2008-03" db="EMBL/GenBank/DDBJ databases">
        <title>Annotation of Ixodes scapularis.</title>
        <authorList>
            <consortium name="Ixodes scapularis Genome Project Consortium"/>
            <person name="Caler E."/>
            <person name="Hannick L.I."/>
            <person name="Bidwell S."/>
            <person name="Joardar V."/>
            <person name="Thiagarajan M."/>
            <person name="Amedeo P."/>
            <person name="Galinsky K.J."/>
            <person name="Schobel S."/>
            <person name="Inman J."/>
            <person name="Hostetler J."/>
            <person name="Miller J."/>
            <person name="Hammond M."/>
            <person name="Megy K."/>
            <person name="Lawson D."/>
            <person name="Kodira C."/>
            <person name="Sutton G."/>
            <person name="Meyer J."/>
            <person name="Hill C.A."/>
            <person name="Birren B."/>
            <person name="Nene V."/>
            <person name="Collins F."/>
            <person name="Alarcon-Chaidez F."/>
            <person name="Wikel S."/>
            <person name="Strausberg R."/>
        </authorList>
    </citation>
    <scope>NUCLEOTIDE SEQUENCE [LARGE SCALE GENOMIC DNA]</scope>
    <source>
        <strain evidence="13">Wikel</strain>
        <strain evidence="11">Wikel colony</strain>
    </source>
</reference>
<dbReference type="GO" id="GO:0071897">
    <property type="term" value="P:DNA biosynthetic process"/>
    <property type="evidence" value="ECO:0007669"/>
    <property type="project" value="UniProtKB-ARBA"/>
</dbReference>
<dbReference type="EMBL" id="ABJB010548485">
    <property type="status" value="NOT_ANNOTATED_CDS"/>
    <property type="molecule type" value="Genomic_DNA"/>
</dbReference>
<dbReference type="Proteomes" id="UP000001555">
    <property type="component" value="Unassembled WGS sequence"/>
</dbReference>
<organism>
    <name type="scientific">Ixodes scapularis</name>
    <name type="common">Black-legged tick</name>
    <name type="synonym">Deer tick</name>
    <dbReference type="NCBI Taxonomy" id="6945"/>
    <lineage>
        <taxon>Eukaryota</taxon>
        <taxon>Metazoa</taxon>
        <taxon>Ecdysozoa</taxon>
        <taxon>Arthropoda</taxon>
        <taxon>Chelicerata</taxon>
        <taxon>Arachnida</taxon>
        <taxon>Acari</taxon>
        <taxon>Parasitiformes</taxon>
        <taxon>Ixodida</taxon>
        <taxon>Ixodoidea</taxon>
        <taxon>Ixodidae</taxon>
        <taxon>Ixodinae</taxon>
        <taxon>Ixodes</taxon>
    </lineage>
</organism>
<dbReference type="EMBL" id="ABJB010631458">
    <property type="status" value="NOT_ANNOTATED_CDS"/>
    <property type="molecule type" value="Genomic_DNA"/>
</dbReference>
<dbReference type="EMBL" id="ABJB011047984">
    <property type="status" value="NOT_ANNOTATED_CDS"/>
    <property type="molecule type" value="Genomic_DNA"/>
</dbReference>
<dbReference type="PANTHER" id="PTHR10102:SF0">
    <property type="entry name" value="DNA-DIRECTED RNA POLYMERASE, MITOCHONDRIAL"/>
    <property type="match status" value="1"/>
</dbReference>
<dbReference type="EMBL" id="ABJB010003383">
    <property type="status" value="NOT_ANNOTATED_CDS"/>
    <property type="molecule type" value="Genomic_DNA"/>
</dbReference>
<comment type="function">
    <text evidence="9">DNA-dependent RNA polymerase catalyzes the transcription of DNA into RNA using the four ribonucleoside triphosphates as substrates.</text>
</comment>
<keyword evidence="3 9" id="KW-0240">DNA-directed RNA polymerase</keyword>
<comment type="similarity">
    <text evidence="1 9">Belongs to the phage and mitochondrial RNA polymerase family.</text>
</comment>
<name>B7PSG9_IXOSC</name>
<dbReference type="AlphaFoldDB" id="B7PSG9"/>